<sequence>MLLVQVCLPPGATLADALHLLDVSPEEADAGFGLVSVAPGVHVLRVTEQAAAKLDRDLCQVFSDPPIEPTT</sequence>
<name>A0A5S4GP68_9ACTN</name>
<comment type="caution">
    <text evidence="1">The sequence shown here is derived from an EMBL/GenBank/DDBJ whole genome shotgun (WGS) entry which is preliminary data.</text>
</comment>
<dbReference type="OrthoDB" id="583435at2"/>
<dbReference type="RefSeq" id="WP_138690467.1">
    <property type="nucleotide sequence ID" value="NZ_JBHSAZ010000006.1"/>
</dbReference>
<keyword evidence="2" id="KW-1185">Reference proteome</keyword>
<dbReference type="EMBL" id="VCKX01000041">
    <property type="protein sequence ID" value="TMR34746.1"/>
    <property type="molecule type" value="Genomic_DNA"/>
</dbReference>
<organism evidence="1 2">
    <name type="scientific">Nonomuraea zeae</name>
    <dbReference type="NCBI Taxonomy" id="1642303"/>
    <lineage>
        <taxon>Bacteria</taxon>
        <taxon>Bacillati</taxon>
        <taxon>Actinomycetota</taxon>
        <taxon>Actinomycetes</taxon>
        <taxon>Streptosporangiales</taxon>
        <taxon>Streptosporangiaceae</taxon>
        <taxon>Nonomuraea</taxon>
    </lineage>
</organism>
<accession>A0A5S4GP68</accession>
<dbReference type="AlphaFoldDB" id="A0A5S4GP68"/>
<proteinExistence type="predicted"/>
<evidence type="ECO:0000313" key="2">
    <source>
        <dbReference type="Proteomes" id="UP000306628"/>
    </source>
</evidence>
<reference evidence="1 2" key="1">
    <citation type="submission" date="2019-05" db="EMBL/GenBank/DDBJ databases">
        <title>Draft genome sequence of Nonomuraea zeae DSM 100528.</title>
        <authorList>
            <person name="Saricaoglu S."/>
            <person name="Isik K."/>
        </authorList>
    </citation>
    <scope>NUCLEOTIDE SEQUENCE [LARGE SCALE GENOMIC DNA]</scope>
    <source>
        <strain evidence="1 2">DSM 100528</strain>
    </source>
</reference>
<evidence type="ECO:0000313" key="1">
    <source>
        <dbReference type="EMBL" id="TMR34746.1"/>
    </source>
</evidence>
<dbReference type="Proteomes" id="UP000306628">
    <property type="component" value="Unassembled WGS sequence"/>
</dbReference>
<protein>
    <submittedName>
        <fullName evidence="1">Uncharacterized protein</fullName>
    </submittedName>
</protein>
<gene>
    <name evidence="1" type="ORF">ETD85_15830</name>
</gene>